<dbReference type="Proteomes" id="UP000190897">
    <property type="component" value="Unassembled WGS sequence"/>
</dbReference>
<evidence type="ECO:0000259" key="7">
    <source>
        <dbReference type="Pfam" id="PF02687"/>
    </source>
</evidence>
<dbReference type="OrthoDB" id="5933722at2"/>
<dbReference type="PANTHER" id="PTHR30572:SF18">
    <property type="entry name" value="ABC-TYPE MACROLIDE FAMILY EXPORT SYSTEM PERMEASE COMPONENT 2"/>
    <property type="match status" value="1"/>
</dbReference>
<feature type="transmembrane region" description="Helical" evidence="6">
    <location>
        <begin position="517"/>
        <end position="536"/>
    </location>
</feature>
<evidence type="ECO:0000259" key="8">
    <source>
        <dbReference type="Pfam" id="PF12704"/>
    </source>
</evidence>
<keyword evidence="3 6" id="KW-0812">Transmembrane</keyword>
<dbReference type="EMBL" id="FUZA01000005">
    <property type="protein sequence ID" value="SKC03736.1"/>
    <property type="molecule type" value="Genomic_DNA"/>
</dbReference>
<dbReference type="GO" id="GO:0005886">
    <property type="term" value="C:plasma membrane"/>
    <property type="evidence" value="ECO:0007669"/>
    <property type="project" value="UniProtKB-SubCell"/>
</dbReference>
<feature type="transmembrane region" description="Helical" evidence="6">
    <location>
        <begin position="420"/>
        <end position="447"/>
    </location>
</feature>
<dbReference type="PANTHER" id="PTHR30572">
    <property type="entry name" value="MEMBRANE COMPONENT OF TRANSPORTER-RELATED"/>
    <property type="match status" value="1"/>
</dbReference>
<keyword evidence="4 6" id="KW-1133">Transmembrane helix</keyword>
<reference evidence="10" key="1">
    <citation type="submission" date="2017-02" db="EMBL/GenBank/DDBJ databases">
        <authorList>
            <person name="Varghese N."/>
            <person name="Submissions S."/>
        </authorList>
    </citation>
    <scope>NUCLEOTIDE SEQUENCE [LARGE SCALE GENOMIC DNA]</scope>
    <source>
        <strain evidence="10">DSM 22270</strain>
    </source>
</reference>
<proteinExistence type="predicted"/>
<feature type="domain" description="ABC3 transporter permease C-terminal" evidence="7">
    <location>
        <begin position="773"/>
        <end position="883"/>
    </location>
</feature>
<organism evidence="9 10">
    <name type="scientific">Dyadobacter psychrophilus</name>
    <dbReference type="NCBI Taxonomy" id="651661"/>
    <lineage>
        <taxon>Bacteria</taxon>
        <taxon>Pseudomonadati</taxon>
        <taxon>Bacteroidota</taxon>
        <taxon>Cytophagia</taxon>
        <taxon>Cytophagales</taxon>
        <taxon>Spirosomataceae</taxon>
        <taxon>Dyadobacter</taxon>
    </lineage>
</organism>
<dbReference type="Pfam" id="PF12704">
    <property type="entry name" value="MacB_PCD"/>
    <property type="match status" value="1"/>
</dbReference>
<accession>A0A1T5G5N4</accession>
<feature type="domain" description="MacB-like periplasmic core" evidence="8">
    <location>
        <begin position="113"/>
        <end position="334"/>
    </location>
</feature>
<feature type="transmembrane region" description="Helical" evidence="6">
    <location>
        <begin position="114"/>
        <end position="135"/>
    </location>
</feature>
<dbReference type="Pfam" id="PF02687">
    <property type="entry name" value="FtsX"/>
    <property type="match status" value="2"/>
</dbReference>
<feature type="transmembrane region" description="Helical" evidence="6">
    <location>
        <begin position="774"/>
        <end position="792"/>
    </location>
</feature>
<dbReference type="NCBIfam" id="NF038404">
    <property type="entry name" value="perm_prefix_2"/>
    <property type="match status" value="1"/>
</dbReference>
<evidence type="ECO:0000313" key="10">
    <source>
        <dbReference type="Proteomes" id="UP000190897"/>
    </source>
</evidence>
<protein>
    <submittedName>
        <fullName evidence="9">Putative ABC transport system permease protein</fullName>
    </submittedName>
</protein>
<dbReference type="InterPro" id="IPR025857">
    <property type="entry name" value="MacB_PCD"/>
</dbReference>
<evidence type="ECO:0000256" key="1">
    <source>
        <dbReference type="ARBA" id="ARBA00004651"/>
    </source>
</evidence>
<feature type="transmembrane region" description="Helical" evidence="6">
    <location>
        <begin position="854"/>
        <end position="874"/>
    </location>
</feature>
<feature type="transmembrane region" description="Helical" evidence="6">
    <location>
        <begin position="467"/>
        <end position="489"/>
    </location>
</feature>
<evidence type="ECO:0000256" key="4">
    <source>
        <dbReference type="ARBA" id="ARBA00022989"/>
    </source>
</evidence>
<feature type="domain" description="ABC3 transporter permease C-terminal" evidence="7">
    <location>
        <begin position="379"/>
        <end position="496"/>
    </location>
</feature>
<dbReference type="RefSeq" id="WP_082216220.1">
    <property type="nucleotide sequence ID" value="NZ_FUZA01000005.1"/>
</dbReference>
<feature type="transmembrane region" description="Helical" evidence="6">
    <location>
        <begin position="820"/>
        <end position="839"/>
    </location>
</feature>
<comment type="subcellular location">
    <subcellularLocation>
        <location evidence="1">Cell membrane</location>
        <topology evidence="1">Multi-pass membrane protein</topology>
    </subcellularLocation>
</comment>
<evidence type="ECO:0000256" key="3">
    <source>
        <dbReference type="ARBA" id="ARBA00022692"/>
    </source>
</evidence>
<gene>
    <name evidence="9" type="ORF">SAMN05660293_03693</name>
</gene>
<dbReference type="InterPro" id="IPR050250">
    <property type="entry name" value="Macrolide_Exporter_MacB"/>
</dbReference>
<keyword evidence="5 6" id="KW-0472">Membrane</keyword>
<dbReference type="InterPro" id="IPR003838">
    <property type="entry name" value="ABC3_permease_C"/>
</dbReference>
<keyword evidence="2" id="KW-1003">Cell membrane</keyword>
<sequence>MKQDESKQNPIAEQPPRCCTRCINWLVAPHLREEILGDLQERYAHRVRTQGLLLARRRYWLEATAYVRPAFIKRQRSNNPSNAGLSAPFYNPAMIQNYFKIAFRSLAKNKGYSFINIVGLAVGMACTVLIFMVVIHETSYDKAVSGGDRIYRVETENIKEKYTYPGTYTGMAQALRTDLPEVELVTPMLQIHGNTLAIPNADKRFKESVIFTDNNIFNLLGYQWLAGNAERALVQPNTMVLTKSYALKYFGTEDVIGKTIRFDNKQDLEITGVLEDHPVTTSFPFKMLVSVSTLKTLNPDLDLNRWNGWGDNYQVFVRLKDGVLPDKLAKRFESIVVKYIGKEALSEKRFKLNALSEIHYSSNLSGRTANPGLLKTLSFIGLLVLVIACFNFINLSTAQALKRAREVGIRKAIGSNRRSLIFQFLAEAALVTFLALLLAGMVSMLAIQPVADTLSIPLSLADLFNLQTLLFMVGLSILTTLLAGLYPAFRLSAMSPMWAMKKIAVVQGNQWFSTRQGLVVAQFTVSLILISSAFLIKRQLNFFRNADLGFDKSAIITVGLPENRPEKLQALRNRLTSIAQIQEVSFSMNSVSSESNWMQGMEYRQGPSVTQVKTQMKMGDSHYLSTYGVQLLAGNALQDSDTANFKVLANEVFINRLGISRPLDAVGITVYYGDSKQFATIAGVVKNFHVNSLHQKIDPTLIQVVPNNFYQAGIKLKSAQPDRESIKAALTQIEKGWMAIFPGHVFEYGFLDETLAQAYQSEARTGKLIEASTFLAVLIACLGLFGLATFTAEQRTKEIGVRKVLGASVANITALLSKDFLKLILIAIIIASPIAWYIMNQWLQNFEFKIKIQWWMFALTGLSMTLIAMLTVSFQSIKAALLNPVKSLRSE</sequence>
<evidence type="ECO:0000313" key="9">
    <source>
        <dbReference type="EMBL" id="SKC03736.1"/>
    </source>
</evidence>
<dbReference type="STRING" id="651661.SAMN05660293_03693"/>
<keyword evidence="10" id="KW-1185">Reference proteome</keyword>
<evidence type="ECO:0000256" key="2">
    <source>
        <dbReference type="ARBA" id="ARBA00022475"/>
    </source>
</evidence>
<name>A0A1T5G5N4_9BACT</name>
<dbReference type="AlphaFoldDB" id="A0A1T5G5N4"/>
<evidence type="ECO:0000256" key="5">
    <source>
        <dbReference type="ARBA" id="ARBA00023136"/>
    </source>
</evidence>
<evidence type="ECO:0000256" key="6">
    <source>
        <dbReference type="SAM" id="Phobius"/>
    </source>
</evidence>
<feature type="transmembrane region" description="Helical" evidence="6">
    <location>
        <begin position="372"/>
        <end position="393"/>
    </location>
</feature>
<dbReference type="GO" id="GO:0022857">
    <property type="term" value="F:transmembrane transporter activity"/>
    <property type="evidence" value="ECO:0007669"/>
    <property type="project" value="TreeGrafter"/>
</dbReference>
<dbReference type="InterPro" id="IPR047699">
    <property type="entry name" value="Permease_put_prefix"/>
</dbReference>